<accession>A0A4Y2QFG4</accession>
<proteinExistence type="predicted"/>
<feature type="non-terminal residue" evidence="2">
    <location>
        <position position="1"/>
    </location>
</feature>
<feature type="region of interest" description="Disordered" evidence="1">
    <location>
        <begin position="16"/>
        <end position="61"/>
    </location>
</feature>
<sequence length="61" mass="7343">ILERDKLRRKLRMSFGSKCPSIPSKNSKMKKSTVMVPRHEKDHIKDKKTKYYRKRQRPLSA</sequence>
<keyword evidence="3" id="KW-1185">Reference proteome</keyword>
<dbReference type="Proteomes" id="UP000499080">
    <property type="component" value="Unassembled WGS sequence"/>
</dbReference>
<comment type="caution">
    <text evidence="2">The sequence shown here is derived from an EMBL/GenBank/DDBJ whole genome shotgun (WGS) entry which is preliminary data.</text>
</comment>
<feature type="compositionally biased region" description="Basic residues" evidence="1">
    <location>
        <begin position="46"/>
        <end position="61"/>
    </location>
</feature>
<protein>
    <submittedName>
        <fullName evidence="2">Uncharacterized protein</fullName>
    </submittedName>
</protein>
<name>A0A4Y2QFG4_ARAVE</name>
<evidence type="ECO:0000256" key="1">
    <source>
        <dbReference type="SAM" id="MobiDB-lite"/>
    </source>
</evidence>
<dbReference type="EMBL" id="BGPR01138471">
    <property type="protein sequence ID" value="GBN62231.1"/>
    <property type="molecule type" value="Genomic_DNA"/>
</dbReference>
<reference evidence="2 3" key="1">
    <citation type="journal article" date="2019" name="Sci. Rep.">
        <title>Orb-weaving spider Araneus ventricosus genome elucidates the spidroin gene catalogue.</title>
        <authorList>
            <person name="Kono N."/>
            <person name="Nakamura H."/>
            <person name="Ohtoshi R."/>
            <person name="Moran D.A.P."/>
            <person name="Shinohara A."/>
            <person name="Yoshida Y."/>
            <person name="Fujiwara M."/>
            <person name="Mori M."/>
            <person name="Tomita M."/>
            <person name="Arakawa K."/>
        </authorList>
    </citation>
    <scope>NUCLEOTIDE SEQUENCE [LARGE SCALE GENOMIC DNA]</scope>
</reference>
<evidence type="ECO:0000313" key="2">
    <source>
        <dbReference type="EMBL" id="GBN62231.1"/>
    </source>
</evidence>
<evidence type="ECO:0000313" key="3">
    <source>
        <dbReference type="Proteomes" id="UP000499080"/>
    </source>
</evidence>
<organism evidence="2 3">
    <name type="scientific">Araneus ventricosus</name>
    <name type="common">Orbweaver spider</name>
    <name type="synonym">Epeira ventricosa</name>
    <dbReference type="NCBI Taxonomy" id="182803"/>
    <lineage>
        <taxon>Eukaryota</taxon>
        <taxon>Metazoa</taxon>
        <taxon>Ecdysozoa</taxon>
        <taxon>Arthropoda</taxon>
        <taxon>Chelicerata</taxon>
        <taxon>Arachnida</taxon>
        <taxon>Araneae</taxon>
        <taxon>Araneomorphae</taxon>
        <taxon>Entelegynae</taxon>
        <taxon>Araneoidea</taxon>
        <taxon>Araneidae</taxon>
        <taxon>Araneus</taxon>
    </lineage>
</organism>
<dbReference type="AlphaFoldDB" id="A0A4Y2QFG4"/>
<gene>
    <name evidence="2" type="ORF">AVEN_226540_1</name>
</gene>